<accession>A0ABS9DGQ0</accession>
<keyword evidence="2" id="KW-1185">Reference proteome</keyword>
<name>A0ABS9DGQ0_9ACTN</name>
<dbReference type="EMBL" id="JAKGCU010000005">
    <property type="protein sequence ID" value="MCF3938389.1"/>
    <property type="molecule type" value="Genomic_DNA"/>
</dbReference>
<evidence type="ECO:0000313" key="1">
    <source>
        <dbReference type="EMBL" id="MCF3938389.1"/>
    </source>
</evidence>
<proteinExistence type="predicted"/>
<evidence type="ECO:0000313" key="2">
    <source>
        <dbReference type="Proteomes" id="UP001108089"/>
    </source>
</evidence>
<gene>
    <name evidence="1" type="ORF">L1892_08355</name>
</gene>
<protein>
    <submittedName>
        <fullName evidence="1">Uncharacterized protein</fullName>
    </submittedName>
</protein>
<reference evidence="1" key="1">
    <citation type="submission" date="2022-01" db="EMBL/GenBank/DDBJ databases">
        <title>Gordonia xiamenensis sp. nov., isolated from surface seawater in Xiamen.</title>
        <authorList>
            <person name="He Y.F."/>
        </authorList>
    </citation>
    <scope>NUCLEOTIDE SEQUENCE</scope>
    <source>
        <strain evidence="1">GW1C4-4</strain>
    </source>
</reference>
<dbReference type="Proteomes" id="UP001108089">
    <property type="component" value="Unassembled WGS sequence"/>
</dbReference>
<sequence length="128" mass="14564">MAGNAAIPFFNWRQKSKELDKTDKHLISKENRAYYERMIAAWRDGVEEARQQHSAWDFETSVRGAEAPYPTVEGAAWFESLRPRLPKSLGITDDLSGIVCDAGFAAELHRQINSIERGWFPPPDAEQD</sequence>
<dbReference type="RefSeq" id="WP_235723131.1">
    <property type="nucleotide sequence ID" value="NZ_JAKGCU010000005.1"/>
</dbReference>
<comment type="caution">
    <text evidence="1">The sequence shown here is derived from an EMBL/GenBank/DDBJ whole genome shotgun (WGS) entry which is preliminary data.</text>
</comment>
<organism evidence="1 2">
    <name type="scientific">Gordonia tangerina</name>
    <dbReference type="NCBI Taxonomy" id="2911060"/>
    <lineage>
        <taxon>Bacteria</taxon>
        <taxon>Bacillati</taxon>
        <taxon>Actinomycetota</taxon>
        <taxon>Actinomycetes</taxon>
        <taxon>Mycobacteriales</taxon>
        <taxon>Gordoniaceae</taxon>
        <taxon>Gordonia</taxon>
    </lineage>
</organism>